<reference evidence="2" key="1">
    <citation type="submission" date="2020-03" db="EMBL/GenBank/DDBJ databases">
        <title>Castanea mollissima Vanexum genome sequencing.</title>
        <authorList>
            <person name="Staton M."/>
        </authorList>
    </citation>
    <scope>NUCLEOTIDE SEQUENCE</scope>
    <source>
        <tissue evidence="2">Leaf</tissue>
    </source>
</reference>
<dbReference type="Proteomes" id="UP000737018">
    <property type="component" value="Unassembled WGS sequence"/>
</dbReference>
<accession>A0A8J4QPK3</accession>
<evidence type="ECO:0000313" key="2">
    <source>
        <dbReference type="EMBL" id="KAF3953495.1"/>
    </source>
</evidence>
<proteinExistence type="predicted"/>
<dbReference type="AlphaFoldDB" id="A0A8J4QPK3"/>
<organism evidence="2 3">
    <name type="scientific">Castanea mollissima</name>
    <name type="common">Chinese chestnut</name>
    <dbReference type="NCBI Taxonomy" id="60419"/>
    <lineage>
        <taxon>Eukaryota</taxon>
        <taxon>Viridiplantae</taxon>
        <taxon>Streptophyta</taxon>
        <taxon>Embryophyta</taxon>
        <taxon>Tracheophyta</taxon>
        <taxon>Spermatophyta</taxon>
        <taxon>Magnoliopsida</taxon>
        <taxon>eudicotyledons</taxon>
        <taxon>Gunneridae</taxon>
        <taxon>Pentapetalae</taxon>
        <taxon>rosids</taxon>
        <taxon>fabids</taxon>
        <taxon>Fagales</taxon>
        <taxon>Fagaceae</taxon>
        <taxon>Castanea</taxon>
    </lineage>
</organism>
<evidence type="ECO:0000256" key="1">
    <source>
        <dbReference type="SAM" id="MobiDB-lite"/>
    </source>
</evidence>
<dbReference type="EMBL" id="JRKL02004052">
    <property type="protein sequence ID" value="KAF3953495.1"/>
    <property type="molecule type" value="Genomic_DNA"/>
</dbReference>
<feature type="compositionally biased region" description="Basic residues" evidence="1">
    <location>
        <begin position="121"/>
        <end position="138"/>
    </location>
</feature>
<evidence type="ECO:0000313" key="3">
    <source>
        <dbReference type="Proteomes" id="UP000737018"/>
    </source>
</evidence>
<protein>
    <submittedName>
        <fullName evidence="2">Uncharacterized protein</fullName>
    </submittedName>
</protein>
<keyword evidence="3" id="KW-1185">Reference proteome</keyword>
<feature type="compositionally biased region" description="Basic and acidic residues" evidence="1">
    <location>
        <begin position="154"/>
        <end position="165"/>
    </location>
</feature>
<gene>
    <name evidence="2" type="ORF">CMV_021069</name>
</gene>
<sequence length="202" mass="23187">MPSKNVNRNACKGARRGSGLRLNRSINCQLFWSLVYSVNSRFIKILEWTGVVVSLKKLLELSKPGVSVKMIASCNWQTNKSGVAVSLMKLLELLKPAIGEEWVWVWVRLDGVRLDGEDARRRRRSEARRRRRSPKKTQQRSTEKTQARRRRRSPEKTLAGEDPMGRKINNKKWLELTARPSSPPHATVAPRLKIDGFRIGFS</sequence>
<feature type="region of interest" description="Disordered" evidence="1">
    <location>
        <begin position="118"/>
        <end position="169"/>
    </location>
</feature>
<comment type="caution">
    <text evidence="2">The sequence shown here is derived from an EMBL/GenBank/DDBJ whole genome shotgun (WGS) entry which is preliminary data.</text>
</comment>
<name>A0A8J4QPK3_9ROSI</name>